<accession>A0AAE0TUB7</accession>
<dbReference type="AlphaFoldDB" id="A0AAE0TUB7"/>
<feature type="coiled-coil region" evidence="1">
    <location>
        <begin position="123"/>
        <end position="157"/>
    </location>
</feature>
<sequence length="375" mass="42351">MGTNMNNYSHNDLEATYQEDLPKTIDERLNELESKMQQIVVTASQPASTSTASTGLQMIEDKLGSLNAWMQIEAKSRASMSALYDREFLRVGQDMYFTKKNVEALYANMQQQPVVPAEALSAIGSGDEQVNELKDRISDLELEVAEEREKRSKLSELVSEKLQSLAVTLKDCNATSLSFREELCELSCALQAEKEERINDVDSVKKTAAKSHDKAEQAKQECVELRDSTKLLPEQLKNHISQQIEDELVEINEKQEDMSRYIMSLAERIDTLKPPSPATEKGSIEEFRATITSFDTEIEGVNARIGKIEKGIADGDGINDKRLTDLEVQLEKSNKRHNTLAQKSVEDRKKNDDRLKGVEARLKDLVDGMKMIWKM</sequence>
<dbReference type="EMBL" id="JAUTXT010000032">
    <property type="protein sequence ID" value="KAK3672576.1"/>
    <property type="molecule type" value="Genomic_DNA"/>
</dbReference>
<organism evidence="2 3">
    <name type="scientific">Recurvomyces mirabilis</name>
    <dbReference type="NCBI Taxonomy" id="574656"/>
    <lineage>
        <taxon>Eukaryota</taxon>
        <taxon>Fungi</taxon>
        <taxon>Dikarya</taxon>
        <taxon>Ascomycota</taxon>
        <taxon>Pezizomycotina</taxon>
        <taxon>Dothideomycetes</taxon>
        <taxon>Dothideomycetidae</taxon>
        <taxon>Mycosphaerellales</taxon>
        <taxon>Teratosphaeriaceae</taxon>
        <taxon>Recurvomyces</taxon>
    </lineage>
</organism>
<comment type="caution">
    <text evidence="2">The sequence shown here is derived from an EMBL/GenBank/DDBJ whole genome shotgun (WGS) entry which is preliminary data.</text>
</comment>
<evidence type="ECO:0000313" key="3">
    <source>
        <dbReference type="Proteomes" id="UP001274830"/>
    </source>
</evidence>
<evidence type="ECO:0000256" key="1">
    <source>
        <dbReference type="SAM" id="Coils"/>
    </source>
</evidence>
<gene>
    <name evidence="2" type="ORF">LTR78_007627</name>
</gene>
<evidence type="ECO:0000313" key="2">
    <source>
        <dbReference type="EMBL" id="KAK3672576.1"/>
    </source>
</evidence>
<proteinExistence type="predicted"/>
<name>A0AAE0TUB7_9PEZI</name>
<feature type="coiled-coil region" evidence="1">
    <location>
        <begin position="201"/>
        <end position="228"/>
    </location>
</feature>
<reference evidence="2" key="1">
    <citation type="submission" date="2023-07" db="EMBL/GenBank/DDBJ databases">
        <title>Black Yeasts Isolated from many extreme environments.</title>
        <authorList>
            <person name="Coleine C."/>
            <person name="Stajich J.E."/>
            <person name="Selbmann L."/>
        </authorList>
    </citation>
    <scope>NUCLEOTIDE SEQUENCE</scope>
    <source>
        <strain evidence="2">CCFEE 5485</strain>
    </source>
</reference>
<protein>
    <submittedName>
        <fullName evidence="2">Uncharacterized protein</fullName>
    </submittedName>
</protein>
<dbReference type="Proteomes" id="UP001274830">
    <property type="component" value="Unassembled WGS sequence"/>
</dbReference>
<keyword evidence="1" id="KW-0175">Coiled coil</keyword>
<keyword evidence="3" id="KW-1185">Reference proteome</keyword>